<dbReference type="RefSeq" id="WP_269137046.1">
    <property type="nucleotide sequence ID" value="NZ_KQ961872.1"/>
</dbReference>
<evidence type="ECO:0000313" key="2">
    <source>
        <dbReference type="Proteomes" id="UP000070505"/>
    </source>
</evidence>
<sequence>MASFIESVFFENKIYACQTDVIFVWLSDSPQQNEHSKLKIDT</sequence>
<protein>
    <submittedName>
        <fullName evidence="1">Uncharacterized protein</fullName>
    </submittedName>
</protein>
<comment type="caution">
    <text evidence="1">The sequence shown here is derived from an EMBL/GenBank/DDBJ whole genome shotgun (WGS) entry which is preliminary data.</text>
</comment>
<reference evidence="1 2" key="1">
    <citation type="submission" date="2016-02" db="EMBL/GenBank/DDBJ databases">
        <authorList>
            <person name="Wen L."/>
            <person name="He K."/>
            <person name="Yang H."/>
        </authorList>
    </citation>
    <scope>NUCLEOTIDE SEQUENCE [LARGE SCALE GENOMIC DNA]</scope>
    <source>
        <strain evidence="1 2">CMW7778B</strain>
    </source>
</reference>
<dbReference type="AlphaFoldDB" id="A0A135Z3R5"/>
<name>A0A135Z3R5_GARVA</name>
<dbReference type="PATRIC" id="fig|2702.101.peg.1142"/>
<dbReference type="EMBL" id="LSRC01000048">
    <property type="protein sequence ID" value="KXI16282.1"/>
    <property type="molecule type" value="Genomic_DNA"/>
</dbReference>
<dbReference type="Proteomes" id="UP000070505">
    <property type="component" value="Unassembled WGS sequence"/>
</dbReference>
<gene>
    <name evidence="1" type="ORF">HMPREF3230_01156</name>
</gene>
<accession>A0A135Z3R5</accession>
<organism evidence="1 2">
    <name type="scientific">Gardnerella vaginalis</name>
    <dbReference type="NCBI Taxonomy" id="2702"/>
    <lineage>
        <taxon>Bacteria</taxon>
        <taxon>Bacillati</taxon>
        <taxon>Actinomycetota</taxon>
        <taxon>Actinomycetes</taxon>
        <taxon>Bifidobacteriales</taxon>
        <taxon>Bifidobacteriaceae</taxon>
        <taxon>Gardnerella</taxon>
    </lineage>
</organism>
<evidence type="ECO:0000313" key="1">
    <source>
        <dbReference type="EMBL" id="KXI16282.1"/>
    </source>
</evidence>
<proteinExistence type="predicted"/>